<dbReference type="PANTHER" id="PTHR46889">
    <property type="entry name" value="TRANSPOSASE INSF FOR INSERTION SEQUENCE IS3B-RELATED"/>
    <property type="match status" value="1"/>
</dbReference>
<evidence type="ECO:0000256" key="1">
    <source>
        <dbReference type="ARBA" id="ARBA00002286"/>
    </source>
</evidence>
<dbReference type="PANTHER" id="PTHR46889:SF4">
    <property type="entry name" value="TRANSPOSASE INSO FOR INSERTION SEQUENCE ELEMENT IS911B-RELATED"/>
    <property type="match status" value="1"/>
</dbReference>
<dbReference type="PROSITE" id="PS50994">
    <property type="entry name" value="INTEGRASE"/>
    <property type="match status" value="1"/>
</dbReference>
<feature type="domain" description="Integrase catalytic" evidence="3">
    <location>
        <begin position="214"/>
        <end position="377"/>
    </location>
</feature>
<dbReference type="OrthoDB" id="3254719at2"/>
<dbReference type="InterPro" id="IPR050900">
    <property type="entry name" value="Transposase_IS3/IS150/IS904"/>
</dbReference>
<dbReference type="GO" id="GO:0003677">
    <property type="term" value="F:DNA binding"/>
    <property type="evidence" value="ECO:0007669"/>
    <property type="project" value="InterPro"/>
</dbReference>
<dbReference type="NCBIfam" id="NF033516">
    <property type="entry name" value="transpos_IS3"/>
    <property type="match status" value="1"/>
</dbReference>
<organism evidence="4 5">
    <name type="scientific">Lentzea fradiae</name>
    <dbReference type="NCBI Taxonomy" id="200378"/>
    <lineage>
        <taxon>Bacteria</taxon>
        <taxon>Bacillati</taxon>
        <taxon>Actinomycetota</taxon>
        <taxon>Actinomycetes</taxon>
        <taxon>Pseudonocardiales</taxon>
        <taxon>Pseudonocardiaceae</taxon>
        <taxon>Lentzea</taxon>
    </lineage>
</organism>
<dbReference type="GO" id="GO:0004803">
    <property type="term" value="F:transposase activity"/>
    <property type="evidence" value="ECO:0007669"/>
    <property type="project" value="InterPro"/>
</dbReference>
<dbReference type="Proteomes" id="UP000199623">
    <property type="component" value="Unassembled WGS sequence"/>
</dbReference>
<gene>
    <name evidence="4" type="ORF">SAMN05216553_1353</name>
</gene>
<dbReference type="STRING" id="200378.SAMN05216553_1353"/>
<feature type="coiled-coil region" evidence="2">
    <location>
        <begin position="55"/>
        <end position="89"/>
    </location>
</feature>
<evidence type="ECO:0000313" key="4">
    <source>
        <dbReference type="EMBL" id="SDH60814.1"/>
    </source>
</evidence>
<dbReference type="Pfam" id="PF13276">
    <property type="entry name" value="HTH_21"/>
    <property type="match status" value="1"/>
</dbReference>
<dbReference type="GO" id="GO:0006313">
    <property type="term" value="P:DNA transposition"/>
    <property type="evidence" value="ECO:0007669"/>
    <property type="project" value="InterPro"/>
</dbReference>
<dbReference type="InterPro" id="IPR036397">
    <property type="entry name" value="RNaseH_sf"/>
</dbReference>
<dbReference type="Gene3D" id="1.10.10.60">
    <property type="entry name" value="Homeodomain-like"/>
    <property type="match status" value="1"/>
</dbReference>
<dbReference type="InterPro" id="IPR009057">
    <property type="entry name" value="Homeodomain-like_sf"/>
</dbReference>
<dbReference type="InterPro" id="IPR025948">
    <property type="entry name" value="HTH-like_dom"/>
</dbReference>
<dbReference type="Pfam" id="PF13333">
    <property type="entry name" value="rve_2"/>
    <property type="match status" value="1"/>
</dbReference>
<name>A0A1G8DSZ5_9PSEU</name>
<keyword evidence="5" id="KW-1185">Reference proteome</keyword>
<dbReference type="InterPro" id="IPR002514">
    <property type="entry name" value="Transposase_8"/>
</dbReference>
<dbReference type="SUPFAM" id="SSF53098">
    <property type="entry name" value="Ribonuclease H-like"/>
    <property type="match status" value="1"/>
</dbReference>
<proteinExistence type="predicted"/>
<keyword evidence="2" id="KW-0175">Coiled coil</keyword>
<sequence>MPRSYPPEFRSKVLDLLKAGRTVAQVAHDLQISDQTIYTWRRQSLVDAGQEPGLTSMEKAELAAARRRIAELETELAIHRRATELLKEVVPPKARFAAIAVMVEEGLPIQTACRILEVSESGFHAWRGRAPSARSVRHAWLTDLIKQVHAASHGVYGARRVRAELVLGRGITVSHGAVEMLMRRAGITGLPGRKRRRIRPDTPTAADLVDRDFVRTAPNQLWITDITEHRTREGKVYCAVVLDAFSRKVVGWSIDSRQDAALVTNALGMALHNREAAADTVIHSDHGVQYTSWAFTLRAKESGLLPSMGSIGDCYDNAMMESFWGRMQTELLDRRRWRTRLELANAIFEYLEIFHNRQRRHSSLGMLTPTEYERLHAAQPVA</sequence>
<evidence type="ECO:0000256" key="2">
    <source>
        <dbReference type="SAM" id="Coils"/>
    </source>
</evidence>
<dbReference type="Pfam" id="PF01527">
    <property type="entry name" value="HTH_Tnp_1"/>
    <property type="match status" value="1"/>
</dbReference>
<dbReference type="AlphaFoldDB" id="A0A1G8DSZ5"/>
<evidence type="ECO:0000313" key="5">
    <source>
        <dbReference type="Proteomes" id="UP000199623"/>
    </source>
</evidence>
<dbReference type="RefSeq" id="WP_090060485.1">
    <property type="nucleotide sequence ID" value="NZ_FNCC01000035.1"/>
</dbReference>
<evidence type="ECO:0000259" key="3">
    <source>
        <dbReference type="PROSITE" id="PS50994"/>
    </source>
</evidence>
<reference evidence="5" key="1">
    <citation type="submission" date="2016-10" db="EMBL/GenBank/DDBJ databases">
        <authorList>
            <person name="Varghese N."/>
            <person name="Submissions S."/>
        </authorList>
    </citation>
    <scope>NUCLEOTIDE SEQUENCE [LARGE SCALE GENOMIC DNA]</scope>
    <source>
        <strain evidence="5">CGMCC 4.3506</strain>
    </source>
</reference>
<dbReference type="InterPro" id="IPR048020">
    <property type="entry name" value="Transpos_IS3"/>
</dbReference>
<comment type="function">
    <text evidence="1">Involved in the transposition of the insertion sequence.</text>
</comment>
<dbReference type="GO" id="GO:0015074">
    <property type="term" value="P:DNA integration"/>
    <property type="evidence" value="ECO:0007669"/>
    <property type="project" value="InterPro"/>
</dbReference>
<dbReference type="Pfam" id="PF00665">
    <property type="entry name" value="rve"/>
    <property type="match status" value="1"/>
</dbReference>
<protein>
    <submittedName>
        <fullName evidence="4">Transposase InsO and inactivated derivatives</fullName>
    </submittedName>
</protein>
<dbReference type="InterPro" id="IPR001584">
    <property type="entry name" value="Integrase_cat-core"/>
</dbReference>
<dbReference type="InterPro" id="IPR012337">
    <property type="entry name" value="RNaseH-like_sf"/>
</dbReference>
<accession>A0A1G8DSZ5</accession>
<dbReference type="Gene3D" id="3.30.420.10">
    <property type="entry name" value="Ribonuclease H-like superfamily/Ribonuclease H"/>
    <property type="match status" value="1"/>
</dbReference>
<dbReference type="SUPFAM" id="SSF46689">
    <property type="entry name" value="Homeodomain-like"/>
    <property type="match status" value="1"/>
</dbReference>
<dbReference type="EMBL" id="FNCC01000035">
    <property type="protein sequence ID" value="SDH60814.1"/>
    <property type="molecule type" value="Genomic_DNA"/>
</dbReference>